<evidence type="ECO:0000259" key="7">
    <source>
        <dbReference type="PROSITE" id="PS50048"/>
    </source>
</evidence>
<evidence type="ECO:0000256" key="2">
    <source>
        <dbReference type="ARBA" id="ARBA00023015"/>
    </source>
</evidence>
<dbReference type="Proteomes" id="UP000193218">
    <property type="component" value="Unassembled WGS sequence"/>
</dbReference>
<dbReference type="PROSITE" id="PS00463">
    <property type="entry name" value="ZN2_CY6_FUNGAL_1"/>
    <property type="match status" value="1"/>
</dbReference>
<dbReference type="CDD" id="cd00067">
    <property type="entry name" value="GAL4"/>
    <property type="match status" value="1"/>
</dbReference>
<evidence type="ECO:0000256" key="1">
    <source>
        <dbReference type="ARBA" id="ARBA00004123"/>
    </source>
</evidence>
<dbReference type="STRING" id="4999.A0A1Y1UGQ3"/>
<dbReference type="GO" id="GO:0005634">
    <property type="term" value="C:nucleus"/>
    <property type="evidence" value="ECO:0007669"/>
    <property type="project" value="UniProtKB-SubCell"/>
</dbReference>
<keyword evidence="3" id="KW-0238">DNA-binding</keyword>
<keyword evidence="2" id="KW-0805">Transcription regulation</keyword>
<dbReference type="GO" id="GO:0000976">
    <property type="term" value="F:transcription cis-regulatory region binding"/>
    <property type="evidence" value="ECO:0007669"/>
    <property type="project" value="TreeGrafter"/>
</dbReference>
<gene>
    <name evidence="8" type="ORF">BD324DRAFT_482718</name>
</gene>
<organism evidence="8 9">
    <name type="scientific">Kockovaella imperatae</name>
    <dbReference type="NCBI Taxonomy" id="4999"/>
    <lineage>
        <taxon>Eukaryota</taxon>
        <taxon>Fungi</taxon>
        <taxon>Dikarya</taxon>
        <taxon>Basidiomycota</taxon>
        <taxon>Agaricomycotina</taxon>
        <taxon>Tremellomycetes</taxon>
        <taxon>Tremellales</taxon>
        <taxon>Cuniculitremaceae</taxon>
        <taxon>Kockovaella</taxon>
    </lineage>
</organism>
<dbReference type="EMBL" id="NBSH01000008">
    <property type="protein sequence ID" value="ORX36245.1"/>
    <property type="molecule type" value="Genomic_DNA"/>
</dbReference>
<keyword evidence="5" id="KW-0539">Nucleus</keyword>
<feature type="domain" description="Zn(2)-C6 fungal-type" evidence="7">
    <location>
        <begin position="14"/>
        <end position="46"/>
    </location>
</feature>
<dbReference type="GeneID" id="33554715"/>
<feature type="region of interest" description="Disordered" evidence="6">
    <location>
        <begin position="71"/>
        <end position="172"/>
    </location>
</feature>
<keyword evidence="4" id="KW-0804">Transcription</keyword>
<protein>
    <recommendedName>
        <fullName evidence="7">Zn(2)-C6 fungal-type domain-containing protein</fullName>
    </recommendedName>
</protein>
<keyword evidence="9" id="KW-1185">Reference proteome</keyword>
<dbReference type="GO" id="GO:0000981">
    <property type="term" value="F:DNA-binding transcription factor activity, RNA polymerase II-specific"/>
    <property type="evidence" value="ECO:0007669"/>
    <property type="project" value="InterPro"/>
</dbReference>
<dbReference type="PANTHER" id="PTHR31845:SF17">
    <property type="entry name" value="ZN(II)2CYS6 TRANSCRIPTION FACTOR (EUROFUNG)"/>
    <property type="match status" value="1"/>
</dbReference>
<dbReference type="Gene3D" id="4.10.240.10">
    <property type="entry name" value="Zn(2)-C6 fungal-type DNA-binding domain"/>
    <property type="match status" value="1"/>
</dbReference>
<sequence length="590" mass="65162">MSASPPSKKRTSRACVYCKSRKQKCGGYTAEIKCSACQQRKIRCSFEDEAEDPRYNPYLRYEQAAARQNAMYNGNGDEPSGTGSSAIGPFRTGSRPSIGDSNGGHNGHRDSWQHIAPQAEAGPSRQHSTAGLPLNPPQSIAMAGRVSSARNDHLSSPHSQSPPIRSPLPSDFRGPLRTLQHLVSDDLKSVEDVDPIRRHVITPGEASMLFQIFFKNCHAHAPFLDVQANSDWKKCQDSSSLLFLGILQVAARYWGHSSRADSWLHPRYNELVALLDMEVTRLTLRPRDGDASLATLQGLMLYAHWMPLEVAPHGQVRFRFSETGAWQALGLAIRWATQLDLDSVADFSAETGNVQEFRTVAYLTESDHYVSLSTRRRPTLDTQGLAIGCSAFLASGRTQSTDLRLVSLLRVAHASSIILRGVVSGSVSVESVKAFNEDVIQVERDYIETASRQGGGVDSHARQFPYTSLRWYRLAFASVLLNSASPWSAIGEMFHWAVNWASQILFFLSGSANRGERNLTDDTGEPLLPDPSLVHFLTFAIDHYYVVVAYSAAFLVVAWRQGAIDGGSAFYRGRVNVQTTWKLAPKHPIS</sequence>
<evidence type="ECO:0000256" key="6">
    <source>
        <dbReference type="SAM" id="MobiDB-lite"/>
    </source>
</evidence>
<dbReference type="InterPro" id="IPR036864">
    <property type="entry name" value="Zn2-C6_fun-type_DNA-bd_sf"/>
</dbReference>
<accession>A0A1Y1UGQ3</accession>
<dbReference type="GO" id="GO:0008270">
    <property type="term" value="F:zinc ion binding"/>
    <property type="evidence" value="ECO:0007669"/>
    <property type="project" value="InterPro"/>
</dbReference>
<comment type="subcellular location">
    <subcellularLocation>
        <location evidence="1">Nucleus</location>
    </subcellularLocation>
</comment>
<evidence type="ECO:0000256" key="4">
    <source>
        <dbReference type="ARBA" id="ARBA00023163"/>
    </source>
</evidence>
<proteinExistence type="predicted"/>
<name>A0A1Y1UGQ3_9TREE</name>
<dbReference type="PANTHER" id="PTHR31845">
    <property type="entry name" value="FINGER DOMAIN PROTEIN, PUTATIVE-RELATED"/>
    <property type="match status" value="1"/>
</dbReference>
<dbReference type="PROSITE" id="PS50048">
    <property type="entry name" value="ZN2_CY6_FUNGAL_2"/>
    <property type="match status" value="1"/>
</dbReference>
<dbReference type="InParanoid" id="A0A1Y1UGQ3"/>
<reference evidence="8 9" key="1">
    <citation type="submission" date="2017-03" db="EMBL/GenBank/DDBJ databases">
        <title>Widespread Adenine N6-methylation of Active Genes in Fungi.</title>
        <authorList>
            <consortium name="DOE Joint Genome Institute"/>
            <person name="Mondo S.J."/>
            <person name="Dannebaum R.O."/>
            <person name="Kuo R.C."/>
            <person name="Louie K.B."/>
            <person name="Bewick A.J."/>
            <person name="Labutti K."/>
            <person name="Haridas S."/>
            <person name="Kuo A."/>
            <person name="Salamov A."/>
            <person name="Ahrendt S.R."/>
            <person name="Lau R."/>
            <person name="Bowen B.P."/>
            <person name="Lipzen A."/>
            <person name="Sullivan W."/>
            <person name="Andreopoulos W.B."/>
            <person name="Clum A."/>
            <person name="Lindquist E."/>
            <person name="Daum C."/>
            <person name="Northen T.R."/>
            <person name="Ramamoorthy G."/>
            <person name="Schmitz R.J."/>
            <person name="Gryganskyi A."/>
            <person name="Culley D."/>
            <person name="Magnuson J."/>
            <person name="James T.Y."/>
            <person name="O'Malley M.A."/>
            <person name="Stajich J.E."/>
            <person name="Spatafora J.W."/>
            <person name="Visel A."/>
            <person name="Grigoriev I.V."/>
        </authorList>
    </citation>
    <scope>NUCLEOTIDE SEQUENCE [LARGE SCALE GENOMIC DNA]</scope>
    <source>
        <strain evidence="8 9">NRRL Y-17943</strain>
    </source>
</reference>
<dbReference type="CDD" id="cd12148">
    <property type="entry name" value="fungal_TF_MHR"/>
    <property type="match status" value="1"/>
</dbReference>
<dbReference type="SMART" id="SM00066">
    <property type="entry name" value="GAL4"/>
    <property type="match status" value="1"/>
</dbReference>
<dbReference type="RefSeq" id="XP_021870346.1">
    <property type="nucleotide sequence ID" value="XM_022012907.1"/>
</dbReference>
<evidence type="ECO:0000313" key="8">
    <source>
        <dbReference type="EMBL" id="ORX36245.1"/>
    </source>
</evidence>
<comment type="caution">
    <text evidence="8">The sequence shown here is derived from an EMBL/GenBank/DDBJ whole genome shotgun (WGS) entry which is preliminary data.</text>
</comment>
<dbReference type="OrthoDB" id="4454541at2759"/>
<dbReference type="SUPFAM" id="SSF57701">
    <property type="entry name" value="Zn2/Cys6 DNA-binding domain"/>
    <property type="match status" value="1"/>
</dbReference>
<dbReference type="InterPro" id="IPR001138">
    <property type="entry name" value="Zn2Cys6_DnaBD"/>
</dbReference>
<dbReference type="AlphaFoldDB" id="A0A1Y1UGQ3"/>
<evidence type="ECO:0000256" key="3">
    <source>
        <dbReference type="ARBA" id="ARBA00023125"/>
    </source>
</evidence>
<evidence type="ECO:0000313" key="9">
    <source>
        <dbReference type="Proteomes" id="UP000193218"/>
    </source>
</evidence>
<dbReference type="InterPro" id="IPR051089">
    <property type="entry name" value="prtT"/>
</dbReference>
<evidence type="ECO:0000256" key="5">
    <source>
        <dbReference type="ARBA" id="ARBA00023242"/>
    </source>
</evidence>